<protein>
    <submittedName>
        <fullName evidence="2">Uncharacterized protein</fullName>
    </submittedName>
</protein>
<organism evidence="2 3">
    <name type="scientific">Pristionchus entomophagus</name>
    <dbReference type="NCBI Taxonomy" id="358040"/>
    <lineage>
        <taxon>Eukaryota</taxon>
        <taxon>Metazoa</taxon>
        <taxon>Ecdysozoa</taxon>
        <taxon>Nematoda</taxon>
        <taxon>Chromadorea</taxon>
        <taxon>Rhabditida</taxon>
        <taxon>Rhabditina</taxon>
        <taxon>Diplogasteromorpha</taxon>
        <taxon>Diplogasteroidea</taxon>
        <taxon>Neodiplogasteridae</taxon>
        <taxon>Pristionchus</taxon>
    </lineage>
</organism>
<feature type="non-terminal residue" evidence="2">
    <location>
        <position position="99"/>
    </location>
</feature>
<dbReference type="EMBL" id="BTSX01000006">
    <property type="protein sequence ID" value="GMT08003.1"/>
    <property type="molecule type" value="Genomic_DNA"/>
</dbReference>
<name>A0AAV5UPB9_9BILA</name>
<gene>
    <name evidence="2" type="ORF">PENTCL1PPCAC_30177</name>
</gene>
<feature type="region of interest" description="Disordered" evidence="1">
    <location>
        <begin position="37"/>
        <end position="63"/>
    </location>
</feature>
<comment type="caution">
    <text evidence="2">The sequence shown here is derived from an EMBL/GenBank/DDBJ whole genome shotgun (WGS) entry which is preliminary data.</text>
</comment>
<feature type="compositionally biased region" description="Basic and acidic residues" evidence="1">
    <location>
        <begin position="37"/>
        <end position="61"/>
    </location>
</feature>
<keyword evidence="3" id="KW-1185">Reference proteome</keyword>
<feature type="non-terminal residue" evidence="2">
    <location>
        <position position="1"/>
    </location>
</feature>
<proteinExistence type="predicted"/>
<evidence type="ECO:0000256" key="1">
    <source>
        <dbReference type="SAM" id="MobiDB-lite"/>
    </source>
</evidence>
<evidence type="ECO:0000313" key="3">
    <source>
        <dbReference type="Proteomes" id="UP001432027"/>
    </source>
</evidence>
<sequence>VCWKVRQLFDCFATAAAVERSCGVPLPSANVSQLKMEEKKDGDEVRMETPIEQEKEGKDGTSEITSQLTDLLRNMQTRRQDQMGNKQRGRLVSLWWWID</sequence>
<evidence type="ECO:0000313" key="2">
    <source>
        <dbReference type="EMBL" id="GMT08003.1"/>
    </source>
</evidence>
<dbReference type="Proteomes" id="UP001432027">
    <property type="component" value="Unassembled WGS sequence"/>
</dbReference>
<accession>A0AAV5UPB9</accession>
<reference evidence="2" key="1">
    <citation type="submission" date="2023-10" db="EMBL/GenBank/DDBJ databases">
        <title>Genome assembly of Pristionchus species.</title>
        <authorList>
            <person name="Yoshida K."/>
            <person name="Sommer R.J."/>
        </authorList>
    </citation>
    <scope>NUCLEOTIDE SEQUENCE</scope>
    <source>
        <strain evidence="2">RS0144</strain>
    </source>
</reference>
<dbReference type="AlphaFoldDB" id="A0AAV5UPB9"/>